<dbReference type="InterPro" id="IPR036129">
    <property type="entry name" value="Glycerate_kinase_sf"/>
</dbReference>
<protein>
    <submittedName>
        <fullName evidence="1">Glycerate kinase</fullName>
    </submittedName>
</protein>
<keyword evidence="2" id="KW-1185">Reference proteome</keyword>
<dbReference type="GO" id="GO:0008887">
    <property type="term" value="F:glycerate kinase activity"/>
    <property type="evidence" value="ECO:0007669"/>
    <property type="project" value="InterPro"/>
</dbReference>
<dbReference type="SUPFAM" id="SSF110738">
    <property type="entry name" value="Glycerate kinase I"/>
    <property type="match status" value="1"/>
</dbReference>
<dbReference type="InterPro" id="IPR018193">
    <property type="entry name" value="Glyc_kinase_flavodox-like_fold"/>
</dbReference>
<dbReference type="InterPro" id="IPR004381">
    <property type="entry name" value="Glycerate_kinase"/>
</dbReference>
<dbReference type="KEGG" id="cyz:C3B44_04010"/>
<gene>
    <name evidence="1" type="ORF">DF222_06670</name>
</gene>
<dbReference type="EMBL" id="QEEZ01000010">
    <property type="protein sequence ID" value="PWC01615.1"/>
    <property type="molecule type" value="Genomic_DNA"/>
</dbReference>
<comment type="caution">
    <text evidence="1">The sequence shown here is derived from an EMBL/GenBank/DDBJ whole genome shotgun (WGS) entry which is preliminary data.</text>
</comment>
<dbReference type="Pfam" id="PF02595">
    <property type="entry name" value="Gly_kinase"/>
    <property type="match status" value="1"/>
</dbReference>
<dbReference type="GO" id="GO:0031388">
    <property type="term" value="P:organic acid phosphorylation"/>
    <property type="evidence" value="ECO:0007669"/>
    <property type="project" value="InterPro"/>
</dbReference>
<name>A0A2U1T6L8_9CORY</name>
<keyword evidence="1" id="KW-0418">Kinase</keyword>
<evidence type="ECO:0000313" key="2">
    <source>
        <dbReference type="Proteomes" id="UP000244989"/>
    </source>
</evidence>
<accession>A0A2U1T6L8</accession>
<dbReference type="PANTHER" id="PTHR21599:SF0">
    <property type="entry name" value="GLYCERATE KINASE"/>
    <property type="match status" value="1"/>
</dbReference>
<organism evidence="1 2">
    <name type="scientific">Corynebacterium yudongzhengii</name>
    <dbReference type="NCBI Taxonomy" id="2080740"/>
    <lineage>
        <taxon>Bacteria</taxon>
        <taxon>Bacillati</taxon>
        <taxon>Actinomycetota</taxon>
        <taxon>Actinomycetes</taxon>
        <taxon>Mycobacteriales</taxon>
        <taxon>Corynebacteriaceae</taxon>
        <taxon>Corynebacterium</taxon>
    </lineage>
</organism>
<dbReference type="PANTHER" id="PTHR21599">
    <property type="entry name" value="GLYCERATE KINASE"/>
    <property type="match status" value="1"/>
</dbReference>
<dbReference type="Proteomes" id="UP000244989">
    <property type="component" value="Unassembled WGS sequence"/>
</dbReference>
<dbReference type="RefSeq" id="WP_108431248.1">
    <property type="nucleotide sequence ID" value="NZ_CP026947.1"/>
</dbReference>
<dbReference type="AlphaFoldDB" id="A0A2U1T6L8"/>
<reference evidence="2" key="1">
    <citation type="submission" date="2018-04" db="EMBL/GenBank/DDBJ databases">
        <authorList>
            <person name="Liu S."/>
            <person name="Wang Z."/>
            <person name="Li J."/>
        </authorList>
    </citation>
    <scope>NUCLEOTIDE SEQUENCE [LARGE SCALE GENOMIC DNA]</scope>
    <source>
        <strain evidence="2">2189</strain>
    </source>
</reference>
<evidence type="ECO:0000313" key="1">
    <source>
        <dbReference type="EMBL" id="PWC01615.1"/>
    </source>
</evidence>
<keyword evidence="1" id="KW-0808">Transferase</keyword>
<sequence length="333" mass="33624">MAYSAHEPSPIRVLVAPSGAGELSAEDVAKHLGEGVRSVILNAEISLAPMSTPAPRLAPLFRGERITLPTTDAAGRLTEATYTFDQTAATAYIDAADVTGTEAFTPGESDSYGIGVLAADAQSRGARRIVLGLDGAVTDDGGVGILVAFGIHPLNSAGHTLPKGANALEELADFDTAKLNAGAAAMEWVMVTDTDAGLANNAAGMARLAEVTGVDPQTPGIGSGGGMAMALSWISSLIHGSAQVSLVSPEQLVAHTADTSEITQDQALVITAGAARRAFAADSTNDADVLGLAGETILQADLDAAGTENAAAAYERAGASIAADYLRISTVQG</sequence>
<dbReference type="OrthoDB" id="9774290at2"/>
<dbReference type="Gene3D" id="3.90.1510.10">
    <property type="entry name" value="Glycerate kinase, domain 2"/>
    <property type="match status" value="1"/>
</dbReference>
<proteinExistence type="predicted"/>